<dbReference type="Proteomes" id="UP000033393">
    <property type="component" value="Unassembled WGS sequence"/>
</dbReference>
<evidence type="ECO:0000313" key="4">
    <source>
        <dbReference type="Proteomes" id="UP000033393"/>
    </source>
</evidence>
<accession>A0A0F0HDH6</accession>
<dbReference type="PATRIC" id="fig|68170.10.peg.6807"/>
<gene>
    <name evidence="3" type="ORF">UK23_06170</name>
</gene>
<organism evidence="3 4">
    <name type="scientific">Lentzea aerocolonigenes</name>
    <name type="common">Lechevalieria aerocolonigenes</name>
    <name type="synonym">Saccharothrix aerocolonigenes</name>
    <dbReference type="NCBI Taxonomy" id="68170"/>
    <lineage>
        <taxon>Bacteria</taxon>
        <taxon>Bacillati</taxon>
        <taxon>Actinomycetota</taxon>
        <taxon>Actinomycetes</taxon>
        <taxon>Pseudonocardiales</taxon>
        <taxon>Pseudonocardiaceae</taxon>
        <taxon>Lentzea</taxon>
    </lineage>
</organism>
<keyword evidence="4" id="KW-1185">Reference proteome</keyword>
<dbReference type="InterPro" id="IPR000056">
    <property type="entry name" value="Ribul_P_3_epim-like"/>
</dbReference>
<dbReference type="RefSeq" id="WP_045310376.1">
    <property type="nucleotide sequence ID" value="NZ_JYJG01000029.1"/>
</dbReference>
<dbReference type="Gene3D" id="3.20.20.70">
    <property type="entry name" value="Aldolase class I"/>
    <property type="match status" value="1"/>
</dbReference>
<dbReference type="CDD" id="cd00429">
    <property type="entry name" value="RPE"/>
    <property type="match status" value="1"/>
</dbReference>
<dbReference type="GO" id="GO:0016857">
    <property type="term" value="F:racemase and epimerase activity, acting on carbohydrates and derivatives"/>
    <property type="evidence" value="ECO:0007669"/>
    <property type="project" value="InterPro"/>
</dbReference>
<reference evidence="3 4" key="1">
    <citation type="submission" date="2015-02" db="EMBL/GenBank/DDBJ databases">
        <authorList>
            <person name="Ju K.-S."/>
            <person name="Doroghazi J.R."/>
            <person name="Metcalf W."/>
        </authorList>
    </citation>
    <scope>NUCLEOTIDE SEQUENCE [LARGE SCALE GENOMIC DNA]</scope>
    <source>
        <strain evidence="3 4">NRRL B-16140</strain>
    </source>
</reference>
<dbReference type="GO" id="GO:0005975">
    <property type="term" value="P:carbohydrate metabolic process"/>
    <property type="evidence" value="ECO:0007669"/>
    <property type="project" value="InterPro"/>
</dbReference>
<keyword evidence="2" id="KW-0413">Isomerase</keyword>
<keyword evidence="1" id="KW-0479">Metal-binding</keyword>
<evidence type="ECO:0000256" key="2">
    <source>
        <dbReference type="ARBA" id="ARBA00023235"/>
    </source>
</evidence>
<name>A0A0F0HDH6_LENAE</name>
<dbReference type="EMBL" id="JYJG01000029">
    <property type="protein sequence ID" value="KJK51693.1"/>
    <property type="molecule type" value="Genomic_DNA"/>
</dbReference>
<dbReference type="InterPro" id="IPR013785">
    <property type="entry name" value="Aldolase_TIM"/>
</dbReference>
<dbReference type="SUPFAM" id="SSF51366">
    <property type="entry name" value="Ribulose-phoshate binding barrel"/>
    <property type="match status" value="1"/>
</dbReference>
<dbReference type="InterPro" id="IPR011060">
    <property type="entry name" value="RibuloseP-bd_barrel"/>
</dbReference>
<dbReference type="OrthoDB" id="5110982at2"/>
<sequence length="221" mass="23126">MTDVAVVPSLFGADPLGYGQAVADVAATDAELLHLDVMDGVFVPDISFGLKAVRAIRAAFPRRLDVHLQVDRPETHLPGLVDAGVDLVSVHVENTPHLARLLRDLEKAGVERGVVLNPGTPLTAVEEIAHLVEQVVVMAVNPGTSDFLDYTVAKIARLRAALDERGLGHIRVAADGGVTAERAAALRAAGADRLIIASALFTDPAGVQAAYKALGDAARGE</sequence>
<dbReference type="Pfam" id="PF00834">
    <property type="entry name" value="Ribul_P_3_epim"/>
    <property type="match status" value="1"/>
</dbReference>
<protein>
    <submittedName>
        <fullName evidence="3">Ribulose-phosphate 3-epimerase</fullName>
    </submittedName>
</protein>
<dbReference type="AlphaFoldDB" id="A0A0F0HDH6"/>
<proteinExistence type="predicted"/>
<evidence type="ECO:0000313" key="3">
    <source>
        <dbReference type="EMBL" id="KJK51693.1"/>
    </source>
</evidence>
<dbReference type="PANTHER" id="PTHR11749">
    <property type="entry name" value="RIBULOSE-5-PHOSPHATE-3-EPIMERASE"/>
    <property type="match status" value="1"/>
</dbReference>
<evidence type="ECO:0000256" key="1">
    <source>
        <dbReference type="ARBA" id="ARBA00022723"/>
    </source>
</evidence>
<comment type="caution">
    <text evidence="3">The sequence shown here is derived from an EMBL/GenBank/DDBJ whole genome shotgun (WGS) entry which is preliminary data.</text>
</comment>
<dbReference type="GO" id="GO:0046872">
    <property type="term" value="F:metal ion binding"/>
    <property type="evidence" value="ECO:0007669"/>
    <property type="project" value="UniProtKB-KW"/>
</dbReference>